<dbReference type="EMBL" id="FWWU01000005">
    <property type="protein sequence ID" value="SMB81345.1"/>
    <property type="molecule type" value="Genomic_DNA"/>
</dbReference>
<reference evidence="1 2" key="1">
    <citation type="submission" date="2017-04" db="EMBL/GenBank/DDBJ databases">
        <authorList>
            <person name="Afonso C.L."/>
            <person name="Miller P.J."/>
            <person name="Scott M.A."/>
            <person name="Spackman E."/>
            <person name="Goraichik I."/>
            <person name="Dimitrov K.M."/>
            <person name="Suarez D.L."/>
            <person name="Swayne D.E."/>
        </authorList>
    </citation>
    <scope>NUCLEOTIDE SEQUENCE [LARGE SCALE GENOMIC DNA]</scope>
    <source>
        <strain evidence="1 2">KR-140</strain>
    </source>
</reference>
<protein>
    <recommendedName>
        <fullName evidence="3">PemK-like, MazF-like toxin of type II toxin-antitoxin system</fullName>
    </recommendedName>
</protein>
<proteinExistence type="predicted"/>
<evidence type="ECO:0008006" key="3">
    <source>
        <dbReference type="Google" id="ProtNLM"/>
    </source>
</evidence>
<organism evidence="1 2">
    <name type="scientific">Deinococcus hopiensis KR-140</name>
    <dbReference type="NCBI Taxonomy" id="695939"/>
    <lineage>
        <taxon>Bacteria</taxon>
        <taxon>Thermotogati</taxon>
        <taxon>Deinococcota</taxon>
        <taxon>Deinococci</taxon>
        <taxon>Deinococcales</taxon>
        <taxon>Deinococcaceae</taxon>
        <taxon>Deinococcus</taxon>
    </lineage>
</organism>
<accession>A0A1W1UJP0</accession>
<sequence length="118" mass="13411">MTFEWLCPGVIVELPLPPVLGGWGLAGNHPVVVMGTDPEKREIYGLGCTSRPRREADYLLPRGVLALTRDTFVVTSMVRELDESIWQQGRVLDRLPEPYMRELRQRARRALRGKGLAR</sequence>
<evidence type="ECO:0000313" key="2">
    <source>
        <dbReference type="Proteomes" id="UP000192582"/>
    </source>
</evidence>
<dbReference type="RefSeq" id="WP_139806484.1">
    <property type="nucleotide sequence ID" value="NZ_FWWU01000005.1"/>
</dbReference>
<dbReference type="AlphaFoldDB" id="A0A1W1UJP0"/>
<keyword evidence="2" id="KW-1185">Reference proteome</keyword>
<name>A0A1W1UJP0_9DEIO</name>
<dbReference type="Proteomes" id="UP000192582">
    <property type="component" value="Unassembled WGS sequence"/>
</dbReference>
<evidence type="ECO:0000313" key="1">
    <source>
        <dbReference type="EMBL" id="SMB81345.1"/>
    </source>
</evidence>
<gene>
    <name evidence="1" type="ORF">SAMN00790413_04547</name>
</gene>